<organism evidence="4 5">
    <name type="scientific">Dysgonomonas hofstadii</name>
    <dbReference type="NCBI Taxonomy" id="637886"/>
    <lineage>
        <taxon>Bacteria</taxon>
        <taxon>Pseudomonadati</taxon>
        <taxon>Bacteroidota</taxon>
        <taxon>Bacteroidia</taxon>
        <taxon>Bacteroidales</taxon>
        <taxon>Dysgonomonadaceae</taxon>
        <taxon>Dysgonomonas</taxon>
    </lineage>
</organism>
<dbReference type="InterPro" id="IPR012373">
    <property type="entry name" value="Ferrdict_sens_TM"/>
</dbReference>
<dbReference type="Pfam" id="PF16344">
    <property type="entry name" value="FecR_C"/>
    <property type="match status" value="1"/>
</dbReference>
<evidence type="ECO:0000313" key="5">
    <source>
        <dbReference type="Proteomes" id="UP000555103"/>
    </source>
</evidence>
<keyword evidence="1" id="KW-0472">Membrane</keyword>
<dbReference type="GO" id="GO:0016989">
    <property type="term" value="F:sigma factor antagonist activity"/>
    <property type="evidence" value="ECO:0007669"/>
    <property type="project" value="TreeGrafter"/>
</dbReference>
<feature type="domain" description="FecR protein" evidence="2">
    <location>
        <begin position="134"/>
        <end position="220"/>
    </location>
</feature>
<name>A0A840CLG0_9BACT</name>
<evidence type="ECO:0000313" key="4">
    <source>
        <dbReference type="EMBL" id="MBB4036196.1"/>
    </source>
</evidence>
<evidence type="ECO:0000259" key="3">
    <source>
        <dbReference type="Pfam" id="PF16344"/>
    </source>
</evidence>
<dbReference type="Gene3D" id="3.55.50.30">
    <property type="match status" value="1"/>
</dbReference>
<evidence type="ECO:0000256" key="1">
    <source>
        <dbReference type="SAM" id="Phobius"/>
    </source>
</evidence>
<dbReference type="EMBL" id="JACIEP010000006">
    <property type="protein sequence ID" value="MBB4036196.1"/>
    <property type="molecule type" value="Genomic_DNA"/>
</dbReference>
<dbReference type="InterPro" id="IPR032508">
    <property type="entry name" value="FecR_C"/>
</dbReference>
<dbReference type="PANTHER" id="PTHR30273">
    <property type="entry name" value="PERIPLASMIC SIGNAL SENSOR AND SIGMA FACTOR ACTIVATOR FECR-RELATED"/>
    <property type="match status" value="1"/>
</dbReference>
<dbReference type="PANTHER" id="PTHR30273:SF2">
    <property type="entry name" value="PROTEIN FECR"/>
    <property type="match status" value="1"/>
</dbReference>
<keyword evidence="1" id="KW-1133">Transmembrane helix</keyword>
<dbReference type="Proteomes" id="UP000555103">
    <property type="component" value="Unassembled WGS sequence"/>
</dbReference>
<dbReference type="InterPro" id="IPR006860">
    <property type="entry name" value="FecR"/>
</dbReference>
<reference evidence="4 5" key="1">
    <citation type="submission" date="2020-08" db="EMBL/GenBank/DDBJ databases">
        <title>Genomic Encyclopedia of Type Strains, Phase IV (KMG-IV): sequencing the most valuable type-strain genomes for metagenomic binning, comparative biology and taxonomic classification.</title>
        <authorList>
            <person name="Goeker M."/>
        </authorList>
    </citation>
    <scope>NUCLEOTIDE SEQUENCE [LARGE SCALE GENOMIC DNA]</scope>
    <source>
        <strain evidence="4 5">DSM 104969</strain>
    </source>
</reference>
<feature type="transmembrane region" description="Helical" evidence="1">
    <location>
        <begin position="92"/>
        <end position="113"/>
    </location>
</feature>
<feature type="domain" description="Protein FecR C-terminal" evidence="3">
    <location>
        <begin position="269"/>
        <end position="336"/>
    </location>
</feature>
<sequence>MENTSPIPEDIIIRNIQDEATDDEKRQLNQWLQENKKHVELYCQLEEVWSSRNVLDQNILQEGWDRLCQDMKSIDQSHTYPLYQKIHSKISWMRYAAAVFIGVLITSAVWFGLRHTIPVEQKPFIQNVVYNREGVQQLILPDASEVFINENSKLTYPEEFQGGKRLVLLEGKAFFDVHKNKASPFIVRVGNIDIEVTGTKFFVDAITGSKASVVLMSGGVNVNCSDNTGKKTFAKLIPGQEATIDIVTGGIQIANVDTDYYTVWKDGTYRFTDEPLDRIISFVSRRLGQDIQISPSLRARRFTGRIASDDDIRSILAVISKSYPIKYQITDKKVKIYE</sequence>
<accession>A0A840CLG0</accession>
<dbReference type="Pfam" id="PF04773">
    <property type="entry name" value="FecR"/>
    <property type="match status" value="1"/>
</dbReference>
<protein>
    <submittedName>
        <fullName evidence="4">Ferric-dicitrate binding protein FerR (Iron transport regulator)</fullName>
    </submittedName>
</protein>
<dbReference type="Gene3D" id="2.60.120.1440">
    <property type="match status" value="1"/>
</dbReference>
<evidence type="ECO:0000259" key="2">
    <source>
        <dbReference type="Pfam" id="PF04773"/>
    </source>
</evidence>
<keyword evidence="5" id="KW-1185">Reference proteome</keyword>
<comment type="caution">
    <text evidence="4">The sequence shown here is derived from an EMBL/GenBank/DDBJ whole genome shotgun (WGS) entry which is preliminary data.</text>
</comment>
<dbReference type="AlphaFoldDB" id="A0A840CLG0"/>
<gene>
    <name evidence="4" type="ORF">GGR21_002097</name>
</gene>
<dbReference type="PIRSF" id="PIRSF018266">
    <property type="entry name" value="FecR"/>
    <property type="match status" value="1"/>
</dbReference>
<proteinExistence type="predicted"/>
<keyword evidence="1" id="KW-0812">Transmembrane</keyword>
<dbReference type="RefSeq" id="WP_183307100.1">
    <property type="nucleotide sequence ID" value="NZ_JACIEP010000006.1"/>
</dbReference>